<dbReference type="InterPro" id="IPR002048">
    <property type="entry name" value="EF_hand_dom"/>
</dbReference>
<keyword evidence="1" id="KW-0106">Calcium</keyword>
<evidence type="ECO:0000256" key="1">
    <source>
        <dbReference type="ARBA" id="ARBA00022837"/>
    </source>
</evidence>
<feature type="domain" description="EF-hand" evidence="4">
    <location>
        <begin position="19"/>
        <end position="54"/>
    </location>
</feature>
<dbReference type="SUPFAM" id="SSF51905">
    <property type="entry name" value="FAD/NAD(P)-binding domain"/>
    <property type="match status" value="1"/>
</dbReference>
<keyword evidence="2" id="KW-0809">Transit peptide</keyword>
<feature type="compositionally biased region" description="Basic and acidic residues" evidence="3">
    <location>
        <begin position="157"/>
        <end position="168"/>
    </location>
</feature>
<feature type="compositionally biased region" description="Polar residues" evidence="3">
    <location>
        <begin position="135"/>
        <end position="144"/>
    </location>
</feature>
<proteinExistence type="predicted"/>
<dbReference type="Gene3D" id="1.10.238.10">
    <property type="entry name" value="EF-hand"/>
    <property type="match status" value="1"/>
</dbReference>
<dbReference type="InterPro" id="IPR036188">
    <property type="entry name" value="FAD/NAD-bd_sf"/>
</dbReference>
<gene>
    <name evidence="5" type="ORF">Ae201684_005180</name>
</gene>
<dbReference type="PROSITE" id="PS50222">
    <property type="entry name" value="EF_HAND_2"/>
    <property type="match status" value="2"/>
</dbReference>
<feature type="compositionally biased region" description="Pro residues" evidence="3">
    <location>
        <begin position="356"/>
        <end position="367"/>
    </location>
</feature>
<dbReference type="Gene3D" id="3.50.50.60">
    <property type="entry name" value="FAD/NAD(P)-binding domain"/>
    <property type="match status" value="1"/>
</dbReference>
<dbReference type="InterPro" id="IPR011992">
    <property type="entry name" value="EF-hand-dom_pair"/>
</dbReference>
<protein>
    <recommendedName>
        <fullName evidence="4">EF-hand domain-containing protein</fullName>
    </recommendedName>
</protein>
<dbReference type="AlphaFoldDB" id="A0A6G0XFD5"/>
<dbReference type="PROSITE" id="PS00018">
    <property type="entry name" value="EF_HAND_1"/>
    <property type="match status" value="1"/>
</dbReference>
<feature type="compositionally biased region" description="Basic and acidic residues" evidence="3">
    <location>
        <begin position="195"/>
        <end position="206"/>
    </location>
</feature>
<feature type="region of interest" description="Disordered" evidence="3">
    <location>
        <begin position="111"/>
        <end position="306"/>
    </location>
</feature>
<feature type="compositionally biased region" description="Polar residues" evidence="3">
    <location>
        <begin position="234"/>
        <end position="251"/>
    </location>
</feature>
<reference evidence="5 6" key="1">
    <citation type="submission" date="2019-07" db="EMBL/GenBank/DDBJ databases">
        <title>Genomics analysis of Aphanomyces spp. identifies a new class of oomycete effector associated with host adaptation.</title>
        <authorList>
            <person name="Gaulin E."/>
        </authorList>
    </citation>
    <scope>NUCLEOTIDE SEQUENCE [LARGE SCALE GENOMIC DNA]</scope>
    <source>
        <strain evidence="5 6">ATCC 201684</strain>
    </source>
</reference>
<dbReference type="Pfam" id="PF25413">
    <property type="entry name" value="Rossman_Mical"/>
    <property type="match status" value="1"/>
</dbReference>
<evidence type="ECO:0000256" key="3">
    <source>
        <dbReference type="SAM" id="MobiDB-lite"/>
    </source>
</evidence>
<evidence type="ECO:0000256" key="2">
    <source>
        <dbReference type="ARBA" id="ARBA00022946"/>
    </source>
</evidence>
<feature type="region of interest" description="Disordered" evidence="3">
    <location>
        <begin position="535"/>
        <end position="554"/>
    </location>
</feature>
<dbReference type="InterPro" id="IPR018247">
    <property type="entry name" value="EF_Hand_1_Ca_BS"/>
</dbReference>
<feature type="compositionally biased region" description="Polar residues" evidence="3">
    <location>
        <begin position="210"/>
        <end position="219"/>
    </location>
</feature>
<dbReference type="SMART" id="SM00054">
    <property type="entry name" value="EFh"/>
    <property type="match status" value="2"/>
</dbReference>
<dbReference type="InterPro" id="IPR057494">
    <property type="entry name" value="Rossman_Mical"/>
</dbReference>
<feature type="domain" description="EF-hand" evidence="4">
    <location>
        <begin position="55"/>
        <end position="86"/>
    </location>
</feature>
<evidence type="ECO:0000259" key="4">
    <source>
        <dbReference type="PROSITE" id="PS50222"/>
    </source>
</evidence>
<name>A0A6G0XFD5_9STRA</name>
<feature type="region of interest" description="Disordered" evidence="3">
    <location>
        <begin position="346"/>
        <end position="369"/>
    </location>
</feature>
<dbReference type="SUPFAM" id="SSF47473">
    <property type="entry name" value="EF-hand"/>
    <property type="match status" value="1"/>
</dbReference>
<accession>A0A6G0XFD5</accession>
<sequence>MDWLEGCRPSHNEIFRGDMADDNLNKLFVHLDQNQDGLLCPEDLSKQVRGLGFAKAWQLIAEMDRSGDGYVPQSEFQKTMKQLVHENYDSEEDALSWIGIYKSFFNIPMKSSKSSPPPKSAPAQISTLPPPAPRSSFSGTSDRPTNMAEARARRRSAREYEPPKETSTKTKPTIFASMRQLLRPVPATELPRSLSADDAKASESKKPRVVSSTRQETPVSSRSSRHSSSRLEQFLQSVPPNQMRHSSSSTSLKDDDERSNLAGQTANEEPFESPKPPARNDHRQFPQRASSSLSDAPSLGISLDDPEMDLFGRSSLDYRISDPEEGLFGPSSTIVQAQGIATQDFTHDNMDANPPSTAPPKEFPPAPLSQANSFQTLKSDITDCLKAIQAAVVQLTAVDEENARVIYASLLDIKTKLTVRNLPPVLGAALKSFDKSSLAVVDDSEKQYNSVSIQHVEQAMKIRAFRKNVLAQVFPQVPDHPLSVLGDLFPDILPDTIEQMFDACAQDLQSCFQVLVGLSDYSALDSKLSPKQSYLRKQPDKKMSFDGFEEEDEEDLDAPLFDIKGYVKPEKNERVVSKPRDSKPHGQYFALLPFNESDNPVPTTIPPRRDDIVQWYSDFESGQNMPEIMSAWARFHLDPSLHHSQVYPQLKKLLLPYLSFRQGRIFEILDKKRQGHALYTQQVAASKRVCIVGGGPVGLRCAIEIALLGGHVIVLEKRGEFTRENILHLYPWVVHDLTALGAKIFYRQFCMSSSHLHIGTRQLQCILLKTALMLGVSVFTHTSFDAFVKAEDGYSIQTSPPLPLEFQRVSALIGAGGSRDTIGNMVGIDRKAFSPSPAVGAVVIFPNTNTKEELAIKQFSWASQYNQELFGRLRDDLGVDVENIVYYRDEVHYIVMTPKKASLVKAGVLQDGKELTSWNSDALHRYVKCVLDFFKIPFPTTGVDAQLFDFSQTLRAVKAAVVLPHPTSKLFVALVGDALLEPFWPQGLGINRGFLSVLDTAFAITRLDKADDFKILIEHDKHYRCCTSLMLQANIGKFNVDPASRYKL</sequence>
<comment type="caution">
    <text evidence="5">The sequence shown here is derived from an EMBL/GenBank/DDBJ whole genome shotgun (WGS) entry which is preliminary data.</text>
</comment>
<dbReference type="VEuPathDB" id="FungiDB:AeMF1_000493"/>
<dbReference type="GO" id="GO:0005509">
    <property type="term" value="F:calcium ion binding"/>
    <property type="evidence" value="ECO:0007669"/>
    <property type="project" value="InterPro"/>
</dbReference>
<dbReference type="CDD" id="cd00051">
    <property type="entry name" value="EFh"/>
    <property type="match status" value="1"/>
</dbReference>
<organism evidence="5 6">
    <name type="scientific">Aphanomyces euteiches</name>
    <dbReference type="NCBI Taxonomy" id="100861"/>
    <lineage>
        <taxon>Eukaryota</taxon>
        <taxon>Sar</taxon>
        <taxon>Stramenopiles</taxon>
        <taxon>Oomycota</taxon>
        <taxon>Saprolegniomycetes</taxon>
        <taxon>Saprolegniales</taxon>
        <taxon>Verrucalvaceae</taxon>
        <taxon>Aphanomyces</taxon>
    </lineage>
</organism>
<dbReference type="EMBL" id="VJMJ01000067">
    <property type="protein sequence ID" value="KAF0738990.1"/>
    <property type="molecule type" value="Genomic_DNA"/>
</dbReference>
<keyword evidence="6" id="KW-1185">Reference proteome</keyword>
<evidence type="ECO:0000313" key="6">
    <source>
        <dbReference type="Proteomes" id="UP000481153"/>
    </source>
</evidence>
<evidence type="ECO:0000313" key="5">
    <source>
        <dbReference type="EMBL" id="KAF0738990.1"/>
    </source>
</evidence>
<dbReference type="Proteomes" id="UP000481153">
    <property type="component" value="Unassembled WGS sequence"/>
</dbReference>